<evidence type="ECO:0000313" key="2">
    <source>
        <dbReference type="Proteomes" id="UP001473302"/>
    </source>
</evidence>
<name>A0ABP9YQ61_9FUNG</name>
<keyword evidence="2" id="KW-1185">Reference proteome</keyword>
<sequence length="178" mass="20344">MSHTGRLGCRVCETVGVHPDNSSAGMYFPNNQAPIRHKIDFLKGHEADVLKRTLLLRLNMSGIYNYLNPYMKDIYESKLNRPMPASNNDNSNTELIRDASLLVFDNVNKIKNIDKALSYIQLEKSNVETGSASSRIAIETNKRVFNDEDSSPLDTRKFDLILRYDDTENVELSSNEWR</sequence>
<proteinExistence type="predicted"/>
<gene>
    <name evidence="1" type="ORF">MFLAVUS_002370</name>
</gene>
<dbReference type="EMBL" id="BAABUK010000004">
    <property type="protein sequence ID" value="GAA5808970.1"/>
    <property type="molecule type" value="Genomic_DNA"/>
</dbReference>
<protein>
    <submittedName>
        <fullName evidence="1">Uncharacterized protein</fullName>
    </submittedName>
</protein>
<comment type="caution">
    <text evidence="1">The sequence shown here is derived from an EMBL/GenBank/DDBJ whole genome shotgun (WGS) entry which is preliminary data.</text>
</comment>
<evidence type="ECO:0000313" key="1">
    <source>
        <dbReference type="EMBL" id="GAA5808970.1"/>
    </source>
</evidence>
<reference evidence="1 2" key="1">
    <citation type="submission" date="2024-04" db="EMBL/GenBank/DDBJ databases">
        <title>genome sequences of Mucor flavus KT1a and Helicostylum pulchrum KT1b strains isolated from the surface of a dry-aged beef.</title>
        <authorList>
            <person name="Toyotome T."/>
            <person name="Hosono M."/>
            <person name="Torimaru M."/>
            <person name="Fukuda K."/>
            <person name="Mikami N."/>
        </authorList>
    </citation>
    <scope>NUCLEOTIDE SEQUENCE [LARGE SCALE GENOMIC DNA]</scope>
    <source>
        <strain evidence="1 2">KT1a</strain>
    </source>
</reference>
<organism evidence="1 2">
    <name type="scientific">Mucor flavus</name>
    <dbReference type="NCBI Taxonomy" id="439312"/>
    <lineage>
        <taxon>Eukaryota</taxon>
        <taxon>Fungi</taxon>
        <taxon>Fungi incertae sedis</taxon>
        <taxon>Mucoromycota</taxon>
        <taxon>Mucoromycotina</taxon>
        <taxon>Mucoromycetes</taxon>
        <taxon>Mucorales</taxon>
        <taxon>Mucorineae</taxon>
        <taxon>Mucoraceae</taxon>
        <taxon>Mucor</taxon>
    </lineage>
</organism>
<dbReference type="Proteomes" id="UP001473302">
    <property type="component" value="Unassembled WGS sequence"/>
</dbReference>
<accession>A0ABP9YQ61</accession>